<organism evidence="2">
    <name type="scientific">Tanacetum cinerariifolium</name>
    <name type="common">Dalmatian daisy</name>
    <name type="synonym">Chrysanthemum cinerariifolium</name>
    <dbReference type="NCBI Taxonomy" id="118510"/>
    <lineage>
        <taxon>Eukaryota</taxon>
        <taxon>Viridiplantae</taxon>
        <taxon>Streptophyta</taxon>
        <taxon>Embryophyta</taxon>
        <taxon>Tracheophyta</taxon>
        <taxon>Spermatophyta</taxon>
        <taxon>Magnoliopsida</taxon>
        <taxon>eudicotyledons</taxon>
        <taxon>Gunneridae</taxon>
        <taxon>Pentapetalae</taxon>
        <taxon>asterids</taxon>
        <taxon>campanulids</taxon>
        <taxon>Asterales</taxon>
        <taxon>Asteraceae</taxon>
        <taxon>Asteroideae</taxon>
        <taxon>Anthemideae</taxon>
        <taxon>Anthemidinae</taxon>
        <taxon>Tanacetum</taxon>
    </lineage>
</organism>
<reference evidence="2" key="1">
    <citation type="journal article" date="2019" name="Sci. Rep.">
        <title>Draft genome of Tanacetum cinerariifolium, the natural source of mosquito coil.</title>
        <authorList>
            <person name="Yamashiro T."/>
            <person name="Shiraishi A."/>
            <person name="Satake H."/>
            <person name="Nakayama K."/>
        </authorList>
    </citation>
    <scope>NUCLEOTIDE SEQUENCE</scope>
</reference>
<gene>
    <name evidence="2" type="ORF">Tci_928551</name>
</gene>
<feature type="compositionally biased region" description="Polar residues" evidence="1">
    <location>
        <begin position="1"/>
        <end position="16"/>
    </location>
</feature>
<evidence type="ECO:0000256" key="1">
    <source>
        <dbReference type="SAM" id="MobiDB-lite"/>
    </source>
</evidence>
<evidence type="ECO:0000313" key="2">
    <source>
        <dbReference type="EMBL" id="GFD56582.1"/>
    </source>
</evidence>
<sequence length="66" mass="7345">VRSTAGSRSRQATATESAFAEELVQTTSQMEEPSHLEFETSVDDQPIVQSSKHPEWFSQPQKPPSL</sequence>
<feature type="non-terminal residue" evidence="2">
    <location>
        <position position="1"/>
    </location>
</feature>
<comment type="caution">
    <text evidence="2">The sequence shown here is derived from an EMBL/GenBank/DDBJ whole genome shotgun (WGS) entry which is preliminary data.</text>
</comment>
<proteinExistence type="predicted"/>
<accession>A0A699X8V6</accession>
<feature type="region of interest" description="Disordered" evidence="1">
    <location>
        <begin position="1"/>
        <end position="66"/>
    </location>
</feature>
<name>A0A699X8V6_TANCI</name>
<protein>
    <submittedName>
        <fullName evidence="2">Uncharacterized protein</fullName>
    </submittedName>
</protein>
<dbReference type="EMBL" id="BKCJ011831144">
    <property type="protein sequence ID" value="GFD56582.1"/>
    <property type="molecule type" value="Genomic_DNA"/>
</dbReference>
<dbReference type="AlphaFoldDB" id="A0A699X8V6"/>